<dbReference type="Pfam" id="PF23571">
    <property type="entry name" value="GH3_M"/>
    <property type="match status" value="1"/>
</dbReference>
<dbReference type="RefSeq" id="WP_087479828.1">
    <property type="nucleotide sequence ID" value="NZ_AP024883.1"/>
</dbReference>
<dbReference type="PANTHER" id="PTHR31901">
    <property type="entry name" value="GH3 DOMAIN-CONTAINING PROTEIN"/>
    <property type="match status" value="1"/>
</dbReference>
<dbReference type="GO" id="GO:0005737">
    <property type="term" value="C:cytoplasm"/>
    <property type="evidence" value="ECO:0007669"/>
    <property type="project" value="TreeGrafter"/>
</dbReference>
<feature type="domain" description="GH3 C-terminal" evidence="2">
    <location>
        <begin position="431"/>
        <end position="534"/>
    </location>
</feature>
<evidence type="ECO:0000313" key="6">
    <source>
        <dbReference type="Proteomes" id="UP001283366"/>
    </source>
</evidence>
<gene>
    <name evidence="3" type="ORF">SBX37_11025</name>
    <name evidence="4" type="ORF">VIM7927_01062</name>
</gene>
<dbReference type="Proteomes" id="UP000196125">
    <property type="component" value="Unassembled WGS sequence"/>
</dbReference>
<evidence type="ECO:0000313" key="5">
    <source>
        <dbReference type="Proteomes" id="UP000196125"/>
    </source>
</evidence>
<dbReference type="EMBL" id="JAWRCO010000001">
    <property type="protein sequence ID" value="MDW6003381.1"/>
    <property type="molecule type" value="Genomic_DNA"/>
</dbReference>
<dbReference type="Proteomes" id="UP001283366">
    <property type="component" value="Unassembled WGS sequence"/>
</dbReference>
<evidence type="ECO:0000259" key="2">
    <source>
        <dbReference type="Pfam" id="PF23572"/>
    </source>
</evidence>
<name>A0A1Y6IQB3_9VIBR</name>
<sequence>MKGNEWVEYWDKRVNGFKNYCFEQKATFLKAVSDPESTEERVFQDIIQSIDKSTYWKSQDIGNLKSIVSFKKMVPIRSYNGYLNEIDEEINSKGGYLSNGGLVRFLKTSGTTNKSKRIPYTEHWVAEYRTKALGVLWASYLEKCPEILESPYSVLDTQTIREIPTEFENGIPCQGITNRNPLVGNNDWDVPWYNAPWMMDDVPSDYDSRMYIRIRYLIEHDVKFISAINPSTLIALHSHIIKNKERLINELKLGTVLGKQKLKPNPDVAQKLETFDKNLPVTYLWENLKLISCWTISSAALYKGVLDILYPNVNVLPFMTCGSEGVVTLPNTANNEVGLLAITQGLYEFLPAEQDLDDVLGVATPDTLNFRQLTLGKEYHLIHSQANGLLRQAVGDIFKVVGFDNGVPRLEFTRRNGIFHSFTGEKITETQMLDAIQFAYKENHLKANLFMCFPVWKDTPQYKIYIETTGNEQLPDKHNISTDIDQYICSVNEEYKSKRDSKRLDEIDVEYLLPNSIEQLLEQEKLKGNSTQAKYKPLQSGIETMNFLETVIVS</sequence>
<dbReference type="AlphaFoldDB" id="A0A1Y6IQB3"/>
<dbReference type="GO" id="GO:0016881">
    <property type="term" value="F:acid-amino acid ligase activity"/>
    <property type="evidence" value="ECO:0007669"/>
    <property type="project" value="TreeGrafter"/>
</dbReference>
<feature type="domain" description="GH3 middle" evidence="1">
    <location>
        <begin position="340"/>
        <end position="415"/>
    </location>
</feature>
<reference evidence="4 5" key="1">
    <citation type="submission" date="2017-05" db="EMBL/GenBank/DDBJ databases">
        <authorList>
            <person name="Song R."/>
            <person name="Chenine A.L."/>
            <person name="Ruprecht R.M."/>
        </authorList>
    </citation>
    <scope>NUCLEOTIDE SEQUENCE [LARGE SCALE GENOMIC DNA]</scope>
    <source>
        <strain evidence="4 5">CECT 7927</strain>
    </source>
</reference>
<evidence type="ECO:0000313" key="4">
    <source>
        <dbReference type="EMBL" id="SMR99829.1"/>
    </source>
</evidence>
<dbReference type="EMBL" id="FXXI01000001">
    <property type="protein sequence ID" value="SMR99829.1"/>
    <property type="molecule type" value="Genomic_DNA"/>
</dbReference>
<accession>A0A1Y6IQB3</accession>
<keyword evidence="6" id="KW-1185">Reference proteome</keyword>
<reference evidence="3 6" key="2">
    <citation type="submission" date="2023-11" db="EMBL/GenBank/DDBJ databases">
        <title>Plant-associative lifestyle of Vibrio porteresiae and its evolutionary dynamics.</title>
        <authorList>
            <person name="Rameshkumar N."/>
            <person name="Kirti K."/>
        </authorList>
    </citation>
    <scope>NUCLEOTIDE SEQUENCE [LARGE SCALE GENOMIC DNA]</scope>
    <source>
        <strain evidence="3 6">MSSRF38</strain>
    </source>
</reference>
<evidence type="ECO:0000313" key="3">
    <source>
        <dbReference type="EMBL" id="MDW6003381.1"/>
    </source>
</evidence>
<protein>
    <submittedName>
        <fullName evidence="3 4">GH3 auxin-responsive promoter</fullName>
    </submittedName>
</protein>
<dbReference type="Pfam" id="PF23572">
    <property type="entry name" value="GH3_C"/>
    <property type="match status" value="1"/>
</dbReference>
<dbReference type="InterPro" id="IPR055378">
    <property type="entry name" value="GH3_C"/>
</dbReference>
<dbReference type="InterPro" id="IPR004993">
    <property type="entry name" value="GH3"/>
</dbReference>
<dbReference type="OrthoDB" id="614636at2"/>
<dbReference type="InterPro" id="IPR055377">
    <property type="entry name" value="GH3_M"/>
</dbReference>
<dbReference type="PANTHER" id="PTHR31901:SF9">
    <property type="entry name" value="GH3 DOMAIN-CONTAINING PROTEIN"/>
    <property type="match status" value="1"/>
</dbReference>
<dbReference type="Pfam" id="PF03321">
    <property type="entry name" value="GH3"/>
    <property type="match status" value="1"/>
</dbReference>
<evidence type="ECO:0000259" key="1">
    <source>
        <dbReference type="Pfam" id="PF23571"/>
    </source>
</evidence>
<proteinExistence type="predicted"/>
<organism evidence="4 5">
    <name type="scientific">Vibrio mangrovi</name>
    <dbReference type="NCBI Taxonomy" id="474394"/>
    <lineage>
        <taxon>Bacteria</taxon>
        <taxon>Pseudomonadati</taxon>
        <taxon>Pseudomonadota</taxon>
        <taxon>Gammaproteobacteria</taxon>
        <taxon>Vibrionales</taxon>
        <taxon>Vibrionaceae</taxon>
        <taxon>Vibrio</taxon>
    </lineage>
</organism>